<evidence type="ECO:0000256" key="4">
    <source>
        <dbReference type="ARBA" id="ARBA00023136"/>
    </source>
</evidence>
<dbReference type="WBParaSite" id="Minc3s01984g27592">
    <property type="protein sequence ID" value="Minc3s01984g27592"/>
    <property type="gene ID" value="Minc3s01984g27592"/>
</dbReference>
<name>A0A914MRA9_MELIC</name>
<evidence type="ECO:0000256" key="1">
    <source>
        <dbReference type="ARBA" id="ARBA00004370"/>
    </source>
</evidence>
<protein>
    <submittedName>
        <fullName evidence="8">Amino acid transporter transmembrane domain-containing protein</fullName>
    </submittedName>
</protein>
<organism evidence="7 8">
    <name type="scientific">Meloidogyne incognita</name>
    <name type="common">Southern root-knot nematode worm</name>
    <name type="synonym">Oxyuris incognita</name>
    <dbReference type="NCBI Taxonomy" id="6306"/>
    <lineage>
        <taxon>Eukaryota</taxon>
        <taxon>Metazoa</taxon>
        <taxon>Ecdysozoa</taxon>
        <taxon>Nematoda</taxon>
        <taxon>Chromadorea</taxon>
        <taxon>Rhabditida</taxon>
        <taxon>Tylenchina</taxon>
        <taxon>Tylenchomorpha</taxon>
        <taxon>Tylenchoidea</taxon>
        <taxon>Meloidogynidae</taxon>
        <taxon>Meloidogyninae</taxon>
        <taxon>Meloidogyne</taxon>
        <taxon>Meloidogyne incognita group</taxon>
    </lineage>
</organism>
<feature type="domain" description="Amino acid transporter transmembrane" evidence="6">
    <location>
        <begin position="32"/>
        <end position="72"/>
    </location>
</feature>
<dbReference type="InterPro" id="IPR013057">
    <property type="entry name" value="AA_transpt_TM"/>
</dbReference>
<keyword evidence="7" id="KW-1185">Reference proteome</keyword>
<accession>A0A914MRA9</accession>
<keyword evidence="3 5" id="KW-1133">Transmembrane helix</keyword>
<dbReference type="Proteomes" id="UP000887563">
    <property type="component" value="Unplaced"/>
</dbReference>
<evidence type="ECO:0000256" key="3">
    <source>
        <dbReference type="ARBA" id="ARBA00022989"/>
    </source>
</evidence>
<dbReference type="Pfam" id="PF01490">
    <property type="entry name" value="Aa_trans"/>
    <property type="match status" value="1"/>
</dbReference>
<evidence type="ECO:0000256" key="2">
    <source>
        <dbReference type="ARBA" id="ARBA00022692"/>
    </source>
</evidence>
<evidence type="ECO:0000313" key="7">
    <source>
        <dbReference type="Proteomes" id="UP000887563"/>
    </source>
</evidence>
<comment type="subcellular location">
    <subcellularLocation>
        <location evidence="1">Membrane</location>
    </subcellularLocation>
</comment>
<reference evidence="8" key="1">
    <citation type="submission" date="2022-11" db="UniProtKB">
        <authorList>
            <consortium name="WormBaseParasite"/>
        </authorList>
    </citation>
    <scope>IDENTIFICATION</scope>
</reference>
<evidence type="ECO:0000256" key="5">
    <source>
        <dbReference type="SAM" id="Phobius"/>
    </source>
</evidence>
<feature type="transmembrane region" description="Helical" evidence="5">
    <location>
        <begin position="55"/>
        <end position="73"/>
    </location>
</feature>
<keyword evidence="2 5" id="KW-0812">Transmembrane</keyword>
<proteinExistence type="predicted"/>
<dbReference type="GO" id="GO:0016020">
    <property type="term" value="C:membrane"/>
    <property type="evidence" value="ECO:0007669"/>
    <property type="project" value="UniProtKB-SubCell"/>
</dbReference>
<evidence type="ECO:0000259" key="6">
    <source>
        <dbReference type="Pfam" id="PF01490"/>
    </source>
</evidence>
<sequence>MTLINEENNYNENIQKNKIMGSRKDGLSSHLTLINFMKGMIGSGILTLPIVFKQAGLWTGFFFSFYFWIFKYINDDIIS</sequence>
<keyword evidence="4 5" id="KW-0472">Membrane</keyword>
<dbReference type="AlphaFoldDB" id="A0A914MRA9"/>
<evidence type="ECO:0000313" key="8">
    <source>
        <dbReference type="WBParaSite" id="Minc3s01984g27592"/>
    </source>
</evidence>